<dbReference type="Gene3D" id="3.40.190.10">
    <property type="entry name" value="Periplasmic binding protein-like II"/>
    <property type="match status" value="2"/>
</dbReference>
<dbReference type="PANTHER" id="PTHR30024:SF47">
    <property type="entry name" value="TAURINE-BINDING PERIPLASMIC PROTEIN"/>
    <property type="match status" value="1"/>
</dbReference>
<organism evidence="5 6">
    <name type="scientific">Saccharomonospora viridis</name>
    <dbReference type="NCBI Taxonomy" id="1852"/>
    <lineage>
        <taxon>Bacteria</taxon>
        <taxon>Bacillati</taxon>
        <taxon>Actinomycetota</taxon>
        <taxon>Actinomycetes</taxon>
        <taxon>Pseudonocardiales</taxon>
        <taxon>Pseudonocardiaceae</taxon>
        <taxon>Saccharomonospora</taxon>
    </lineage>
</organism>
<evidence type="ECO:0000313" key="5">
    <source>
        <dbReference type="EMBL" id="KHF44188.1"/>
    </source>
</evidence>
<dbReference type="EMBL" id="JRZE01000003">
    <property type="protein sequence ID" value="KHF44188.1"/>
    <property type="molecule type" value="Genomic_DNA"/>
</dbReference>
<gene>
    <name evidence="5" type="ORF">MINT15_10700</name>
</gene>
<dbReference type="PROSITE" id="PS51257">
    <property type="entry name" value="PROKAR_LIPOPROTEIN"/>
    <property type="match status" value="1"/>
</dbReference>
<comment type="subcellular location">
    <subcellularLocation>
        <location evidence="1">Periplasm</location>
    </subcellularLocation>
</comment>
<evidence type="ECO:0000259" key="4">
    <source>
        <dbReference type="SMART" id="SM00062"/>
    </source>
</evidence>
<evidence type="ECO:0000256" key="3">
    <source>
        <dbReference type="ARBA" id="ARBA00022729"/>
    </source>
</evidence>
<accession>A0A837DBA6</accession>
<evidence type="ECO:0000256" key="2">
    <source>
        <dbReference type="ARBA" id="ARBA00010742"/>
    </source>
</evidence>
<dbReference type="RefSeq" id="WP_037309016.1">
    <property type="nucleotide sequence ID" value="NZ_DAHVQW010000027.1"/>
</dbReference>
<dbReference type="SUPFAM" id="SSF53850">
    <property type="entry name" value="Periplasmic binding protein-like II"/>
    <property type="match status" value="1"/>
</dbReference>
<feature type="domain" description="Solute-binding protein family 3/N-terminal" evidence="4">
    <location>
        <begin position="57"/>
        <end position="283"/>
    </location>
</feature>
<comment type="caution">
    <text evidence="5">The sequence shown here is derived from an EMBL/GenBank/DDBJ whole genome shotgun (WGS) entry which is preliminary data.</text>
</comment>
<dbReference type="InterPro" id="IPR001638">
    <property type="entry name" value="Solute-binding_3/MltF_N"/>
</dbReference>
<dbReference type="PANTHER" id="PTHR30024">
    <property type="entry name" value="ALIPHATIC SULFONATES-BINDING PROTEIN-RELATED"/>
    <property type="match status" value="1"/>
</dbReference>
<dbReference type="SMART" id="SM00062">
    <property type="entry name" value="PBPb"/>
    <property type="match status" value="1"/>
</dbReference>
<keyword evidence="3" id="KW-0732">Signal</keyword>
<protein>
    <submittedName>
        <fullName evidence="5">Sulfonate ABC transporter substrate-binding protein</fullName>
    </submittedName>
</protein>
<sequence length="342" mass="35819">MLRHGTTTRRKSRRGRLAAAVATVGLLASVSGCGLLSGEDDSPESQGGGDGSLEKSTITVAHLPSIDVAPLYHAKEAGYFAEEGLDVKIEVAASGQATIQKMIGGDADIVQSSYVPFTVAQASGTADIKIVADAVSAAPDTFVLVAKEGGPVKDVEDLEGKKIAVSALKTISDTIVKSFMASKGLDHKTVDWVPMSFPDIASAVAKGHVDAGLLIEPFLTIGAKEHGVTPIADVATGPAKDMPLAGYGALAEFVEKHPKTIAAFQRAMERATEDAQDREVIEPIIQETASIDAATASLVSLPNFHSTLDASRIQRVPDMMLEFDVIKKKIDVASMIVSPDTD</sequence>
<dbReference type="Pfam" id="PF09084">
    <property type="entry name" value="NMT1"/>
    <property type="match status" value="1"/>
</dbReference>
<name>A0A837DBA6_9PSEU</name>
<dbReference type="InterPro" id="IPR015168">
    <property type="entry name" value="SsuA/THI5"/>
</dbReference>
<evidence type="ECO:0000313" key="6">
    <source>
        <dbReference type="Proteomes" id="UP000030848"/>
    </source>
</evidence>
<dbReference type="OrthoDB" id="8892982at2"/>
<proteinExistence type="inferred from homology"/>
<evidence type="ECO:0000256" key="1">
    <source>
        <dbReference type="ARBA" id="ARBA00004418"/>
    </source>
</evidence>
<dbReference type="Proteomes" id="UP000030848">
    <property type="component" value="Unassembled WGS sequence"/>
</dbReference>
<dbReference type="AlphaFoldDB" id="A0A837DBA6"/>
<reference evidence="5 6" key="1">
    <citation type="submission" date="2014-10" db="EMBL/GenBank/DDBJ databases">
        <title>Genome sequence of Micropolyspora internatus JCM3315.</title>
        <authorList>
            <person name="Shin S.-K."/>
            <person name="Yi H."/>
        </authorList>
    </citation>
    <scope>NUCLEOTIDE SEQUENCE [LARGE SCALE GENOMIC DNA]</scope>
    <source>
        <strain evidence="5 6">JCM 3315</strain>
    </source>
</reference>
<dbReference type="GO" id="GO:0042597">
    <property type="term" value="C:periplasmic space"/>
    <property type="evidence" value="ECO:0007669"/>
    <property type="project" value="UniProtKB-SubCell"/>
</dbReference>
<comment type="similarity">
    <text evidence="2">Belongs to the bacterial solute-binding protein SsuA/TauA family.</text>
</comment>